<gene>
    <name evidence="2" type="ORF">SI7747_13016062</name>
</gene>
<dbReference type="GO" id="GO:0006351">
    <property type="term" value="P:DNA-templated transcription"/>
    <property type="evidence" value="ECO:0007669"/>
    <property type="project" value="InterPro"/>
</dbReference>
<dbReference type="InterPro" id="IPR022709">
    <property type="entry name" value="SCAI"/>
</dbReference>
<sequence>MQQENRQKLVEAGMKRWEIGEIASRIARLYYGQYQRTSESSYLAEAYIFYEAILSREYFRDKFKEWKQIVQEISRFLKVDTNFMNMRPLRYSYVFDSPPGSLPCISNQKGLKLRDAILVSYHHNEVKFTELTLDTFRMLQCLEWEPLGSFSLTNGDDANQEGSSHSRMNPLQDIRDPSLPPNPQKVILYRPSVTHYLVVLATLCEELPPDGILLIYLAAPGSLEACSPAVSFSQSSSESKELQDNNRECCLHLGPYVNEGLNCLYPCDLVPFTRKPLFLIIDSNASDAFKAGYVWHGEGGAVAMLLSPKSPSFPTGATADSAVSQNGSQFTMFLTAPLQAFCSLLGVANSTIDKKDAYSKAEELLLMILNEWGRALVSSGSLAPIWIEVLGDLFLRRLLLRFIFCRAVLALRSATPAPECLPECLPQLPDCTLPGSPEIQRGVRRLAEFFGIAGQFSLSSDPSPPNSGSGGGGPEDPAI</sequence>
<dbReference type="Pfam" id="PF12070">
    <property type="entry name" value="SCAI"/>
    <property type="match status" value="1"/>
</dbReference>
<dbReference type="Proteomes" id="UP001189122">
    <property type="component" value="Unassembled WGS sequence"/>
</dbReference>
<dbReference type="PANTHER" id="PTHR21243">
    <property type="entry name" value="PROTEIN SCAI"/>
    <property type="match status" value="1"/>
</dbReference>
<protein>
    <submittedName>
        <fullName evidence="2">Uncharacterized protein</fullName>
    </submittedName>
</protein>
<evidence type="ECO:0000313" key="2">
    <source>
        <dbReference type="EMBL" id="CAA2630416.1"/>
    </source>
</evidence>
<feature type="compositionally biased region" description="Gly residues" evidence="1">
    <location>
        <begin position="468"/>
        <end position="479"/>
    </location>
</feature>
<accession>A0A7I8JHL3</accession>
<dbReference type="AlphaFoldDB" id="A0A7I8JHL3"/>
<proteinExistence type="predicted"/>
<dbReference type="EMBL" id="CACRZD030000013">
    <property type="protein sequence ID" value="CAA6669659.1"/>
    <property type="molecule type" value="Genomic_DNA"/>
</dbReference>
<reference evidence="2 3" key="1">
    <citation type="submission" date="2019-12" db="EMBL/GenBank/DDBJ databases">
        <authorList>
            <person name="Scholz U."/>
            <person name="Mascher M."/>
            <person name="Fiebig A."/>
        </authorList>
    </citation>
    <scope>NUCLEOTIDE SEQUENCE</scope>
</reference>
<dbReference type="GO" id="GO:0003714">
    <property type="term" value="F:transcription corepressor activity"/>
    <property type="evidence" value="ECO:0007669"/>
    <property type="project" value="InterPro"/>
</dbReference>
<keyword evidence="3" id="KW-1185">Reference proteome</keyword>
<evidence type="ECO:0000313" key="3">
    <source>
        <dbReference type="Proteomes" id="UP001189122"/>
    </source>
</evidence>
<feature type="region of interest" description="Disordered" evidence="1">
    <location>
        <begin position="155"/>
        <end position="179"/>
    </location>
</feature>
<organism evidence="2">
    <name type="scientific">Spirodela intermedia</name>
    <name type="common">Intermediate duckweed</name>
    <dbReference type="NCBI Taxonomy" id="51605"/>
    <lineage>
        <taxon>Eukaryota</taxon>
        <taxon>Viridiplantae</taxon>
        <taxon>Streptophyta</taxon>
        <taxon>Embryophyta</taxon>
        <taxon>Tracheophyta</taxon>
        <taxon>Spermatophyta</taxon>
        <taxon>Magnoliopsida</taxon>
        <taxon>Liliopsida</taxon>
        <taxon>Araceae</taxon>
        <taxon>Lemnoideae</taxon>
        <taxon>Spirodela</taxon>
    </lineage>
</organism>
<feature type="region of interest" description="Disordered" evidence="1">
    <location>
        <begin position="456"/>
        <end position="479"/>
    </location>
</feature>
<name>A0A7I8JHL3_SPIIN</name>
<dbReference type="EMBL" id="LR743600">
    <property type="protein sequence ID" value="CAA2630416.1"/>
    <property type="molecule type" value="Genomic_DNA"/>
</dbReference>
<feature type="compositionally biased region" description="Polar residues" evidence="1">
    <location>
        <begin position="155"/>
        <end position="169"/>
    </location>
</feature>
<evidence type="ECO:0000256" key="1">
    <source>
        <dbReference type="SAM" id="MobiDB-lite"/>
    </source>
</evidence>